<organism evidence="5 6">
    <name type="scientific">Gemmatirosa kalamazoonensis</name>
    <dbReference type="NCBI Taxonomy" id="861299"/>
    <lineage>
        <taxon>Bacteria</taxon>
        <taxon>Pseudomonadati</taxon>
        <taxon>Gemmatimonadota</taxon>
        <taxon>Gemmatimonadia</taxon>
        <taxon>Gemmatimonadales</taxon>
        <taxon>Gemmatimonadaceae</taxon>
        <taxon>Gemmatirosa</taxon>
    </lineage>
</organism>
<proteinExistence type="inferred from homology"/>
<dbReference type="InterPro" id="IPR028998">
    <property type="entry name" value="RimP_C"/>
</dbReference>
<dbReference type="FunCoup" id="W0RJX3">
    <property type="interactions" value="310"/>
</dbReference>
<dbReference type="STRING" id="861299.J421_3185"/>
<protein>
    <recommendedName>
        <fullName evidence="3">Ribosome maturation factor RimP</fullName>
    </recommendedName>
</protein>
<evidence type="ECO:0000256" key="3">
    <source>
        <dbReference type="HAMAP-Rule" id="MF_01077"/>
    </source>
</evidence>
<dbReference type="GO" id="GO:0005829">
    <property type="term" value="C:cytosol"/>
    <property type="evidence" value="ECO:0007669"/>
    <property type="project" value="TreeGrafter"/>
</dbReference>
<dbReference type="InterPro" id="IPR036847">
    <property type="entry name" value="RimP_C_sf"/>
</dbReference>
<dbReference type="HAMAP" id="MF_01077">
    <property type="entry name" value="RimP"/>
    <property type="match status" value="1"/>
</dbReference>
<keyword evidence="1 3" id="KW-0963">Cytoplasm</keyword>
<keyword evidence="2 3" id="KW-0690">Ribosome biogenesis</keyword>
<gene>
    <name evidence="3" type="primary">rimP</name>
    <name evidence="5" type="ORF">J421_3185</name>
</gene>
<dbReference type="InParanoid" id="W0RJX3"/>
<dbReference type="SUPFAM" id="SSF74942">
    <property type="entry name" value="YhbC-like, C-terminal domain"/>
    <property type="match status" value="1"/>
</dbReference>
<dbReference type="InterPro" id="IPR003728">
    <property type="entry name" value="Ribosome_maturation_RimP"/>
</dbReference>
<dbReference type="EMBL" id="CP007128">
    <property type="protein sequence ID" value="AHG90722.1"/>
    <property type="molecule type" value="Genomic_DNA"/>
</dbReference>
<dbReference type="HOGENOM" id="CLU_070525_3_1_0"/>
<dbReference type="GO" id="GO:0006412">
    <property type="term" value="P:translation"/>
    <property type="evidence" value="ECO:0007669"/>
    <property type="project" value="TreeGrafter"/>
</dbReference>
<accession>W0RJX3</accession>
<dbReference type="KEGG" id="gba:J421_3185"/>
<evidence type="ECO:0000256" key="2">
    <source>
        <dbReference type="ARBA" id="ARBA00022517"/>
    </source>
</evidence>
<dbReference type="InterPro" id="IPR035956">
    <property type="entry name" value="RimP_N_sf"/>
</dbReference>
<dbReference type="Gene3D" id="3.30.300.70">
    <property type="entry name" value="RimP-like superfamily, N-terminal"/>
    <property type="match status" value="1"/>
</dbReference>
<sequence>MLEVRIERRDGSALAVDDCAQVSRAIESRLDATRVAGDRYVLEVSSPGVERPLRHAADWRRFVGQPAVVTAGPLPGGKAEVHIVSVEGEPGGEIAVVRDERGTEHRLPLVDVTQARLAFHWKNR</sequence>
<evidence type="ECO:0000256" key="1">
    <source>
        <dbReference type="ARBA" id="ARBA00022490"/>
    </source>
</evidence>
<dbReference type="AlphaFoldDB" id="W0RJX3"/>
<dbReference type="CDD" id="cd01734">
    <property type="entry name" value="YlxS_C"/>
    <property type="match status" value="1"/>
</dbReference>
<feature type="domain" description="Ribosome maturation factor RimP N-terminal" evidence="4">
    <location>
        <begin position="1"/>
        <end position="50"/>
    </location>
</feature>
<name>W0RJX3_9BACT</name>
<evidence type="ECO:0000313" key="5">
    <source>
        <dbReference type="EMBL" id="AHG90722.1"/>
    </source>
</evidence>
<dbReference type="SUPFAM" id="SSF75420">
    <property type="entry name" value="YhbC-like, N-terminal domain"/>
    <property type="match status" value="1"/>
</dbReference>
<reference evidence="5 6" key="1">
    <citation type="journal article" date="2014" name="Genome Announc.">
        <title>Genome Sequence and Methylome of Soil Bacterium Gemmatirosa kalamazoonensis KBS708T, a Member of the Rarely Cultivated Gemmatimonadetes Phylum.</title>
        <authorList>
            <person name="Debruyn J.M."/>
            <person name="Radosevich M."/>
            <person name="Wommack K.E."/>
            <person name="Polson S.W."/>
            <person name="Hauser L.J."/>
            <person name="Fawaz M.N."/>
            <person name="Korlach J."/>
            <person name="Tsai Y.C."/>
        </authorList>
    </citation>
    <scope>NUCLEOTIDE SEQUENCE [LARGE SCALE GENOMIC DNA]</scope>
    <source>
        <strain evidence="5 6">KBS708</strain>
    </source>
</reference>
<evidence type="ECO:0000313" key="6">
    <source>
        <dbReference type="Proteomes" id="UP000019151"/>
    </source>
</evidence>
<dbReference type="Proteomes" id="UP000019151">
    <property type="component" value="Chromosome"/>
</dbReference>
<comment type="subcellular location">
    <subcellularLocation>
        <location evidence="3">Cytoplasm</location>
    </subcellularLocation>
</comment>
<comment type="similarity">
    <text evidence="3">Belongs to the RimP family.</text>
</comment>
<dbReference type="InterPro" id="IPR028989">
    <property type="entry name" value="RimP_N"/>
</dbReference>
<comment type="function">
    <text evidence="3">Required for maturation of 30S ribosomal subunits.</text>
</comment>
<dbReference type="PANTHER" id="PTHR33867">
    <property type="entry name" value="RIBOSOME MATURATION FACTOR RIMP"/>
    <property type="match status" value="1"/>
</dbReference>
<dbReference type="PATRIC" id="fig|861299.3.peg.3238"/>
<dbReference type="eggNOG" id="COG0779">
    <property type="taxonomic scope" value="Bacteria"/>
</dbReference>
<keyword evidence="6" id="KW-1185">Reference proteome</keyword>
<evidence type="ECO:0000259" key="4">
    <source>
        <dbReference type="Pfam" id="PF02576"/>
    </source>
</evidence>
<dbReference type="GO" id="GO:0000028">
    <property type="term" value="P:ribosomal small subunit assembly"/>
    <property type="evidence" value="ECO:0007669"/>
    <property type="project" value="TreeGrafter"/>
</dbReference>
<dbReference type="PANTHER" id="PTHR33867:SF1">
    <property type="entry name" value="RIBOSOME MATURATION FACTOR RIMP"/>
    <property type="match status" value="1"/>
</dbReference>
<dbReference type="Pfam" id="PF02576">
    <property type="entry name" value="RimP_N"/>
    <property type="match status" value="1"/>
</dbReference>